<evidence type="ECO:0000256" key="5">
    <source>
        <dbReference type="ARBA" id="ARBA00023163"/>
    </source>
</evidence>
<dbReference type="OrthoDB" id="2143914at2759"/>
<evidence type="ECO:0000256" key="6">
    <source>
        <dbReference type="ARBA" id="ARBA00023242"/>
    </source>
</evidence>
<dbReference type="EMBL" id="JADCNM010000011">
    <property type="protein sequence ID" value="KAG0463071.1"/>
    <property type="molecule type" value="Genomic_DNA"/>
</dbReference>
<evidence type="ECO:0000256" key="3">
    <source>
        <dbReference type="ARBA" id="ARBA00023015"/>
    </source>
</evidence>
<feature type="compositionally biased region" description="Polar residues" evidence="7">
    <location>
        <begin position="157"/>
        <end position="172"/>
    </location>
</feature>
<gene>
    <name evidence="10" type="ORF">HPP92_021547</name>
</gene>
<feature type="region of interest" description="Disordered" evidence="7">
    <location>
        <begin position="209"/>
        <end position="232"/>
    </location>
</feature>
<dbReference type="FunFam" id="1.10.10.60:FF:000060">
    <property type="entry name" value="MYB transcription factor"/>
    <property type="match status" value="1"/>
</dbReference>
<name>A0A835PYW3_VANPL</name>
<protein>
    <submittedName>
        <fullName evidence="10">Uncharacterized protein</fullName>
    </submittedName>
</protein>
<evidence type="ECO:0000256" key="7">
    <source>
        <dbReference type="SAM" id="MobiDB-lite"/>
    </source>
</evidence>
<keyword evidence="5" id="KW-0804">Transcription</keyword>
<dbReference type="InterPro" id="IPR050560">
    <property type="entry name" value="MYB_TF"/>
</dbReference>
<evidence type="ECO:0000256" key="2">
    <source>
        <dbReference type="ARBA" id="ARBA00022737"/>
    </source>
</evidence>
<keyword evidence="2" id="KW-0677">Repeat</keyword>
<dbReference type="GO" id="GO:0000981">
    <property type="term" value="F:DNA-binding transcription factor activity, RNA polymerase II-specific"/>
    <property type="evidence" value="ECO:0007669"/>
    <property type="project" value="TreeGrafter"/>
</dbReference>
<evidence type="ECO:0000313" key="10">
    <source>
        <dbReference type="EMBL" id="KAG0463071.1"/>
    </source>
</evidence>
<evidence type="ECO:0000259" key="8">
    <source>
        <dbReference type="PROSITE" id="PS50090"/>
    </source>
</evidence>
<dbReference type="Pfam" id="PF00249">
    <property type="entry name" value="Myb_DNA-binding"/>
    <property type="match status" value="2"/>
</dbReference>
<evidence type="ECO:0000256" key="1">
    <source>
        <dbReference type="ARBA" id="ARBA00004123"/>
    </source>
</evidence>
<dbReference type="GO" id="GO:0005634">
    <property type="term" value="C:nucleus"/>
    <property type="evidence" value="ECO:0007669"/>
    <property type="project" value="UniProtKB-SubCell"/>
</dbReference>
<sequence length="276" mass="30827">MAANSDDADRIKGPWSVPEDNALRNLVEKHGARNWSQIGKQIPGRSGKSCRLRWFNQLSPLVEHRPFTLEEDQAIIRAHSRYGNKWATIALFLEGRTDNAIKNRWNSSLKRWNSAERTATPRKRLRRSSDVASTPTPEASKLSHGSQPMVADRPPASTMNNDAPVCSQRNSSNIVFDPSTSLTLSLPGFQHEGSDRRDEQKQSELQLPIPSAADGALIPPEHKPSRPSRFPFTPESFASWQGLIRNEVHAYLSGLEKSSALCWSKPDNRGGESSQR</sequence>
<comment type="caution">
    <text evidence="10">The sequence shown here is derived from an EMBL/GenBank/DDBJ whole genome shotgun (WGS) entry which is preliminary data.</text>
</comment>
<dbReference type="CDD" id="cd00167">
    <property type="entry name" value="SANT"/>
    <property type="match status" value="2"/>
</dbReference>
<feature type="domain" description="HTH myb-type" evidence="9">
    <location>
        <begin position="64"/>
        <end position="113"/>
    </location>
</feature>
<evidence type="ECO:0000256" key="4">
    <source>
        <dbReference type="ARBA" id="ARBA00023125"/>
    </source>
</evidence>
<evidence type="ECO:0000259" key="9">
    <source>
        <dbReference type="PROSITE" id="PS51294"/>
    </source>
</evidence>
<dbReference type="SUPFAM" id="SSF46689">
    <property type="entry name" value="Homeodomain-like"/>
    <property type="match status" value="1"/>
</dbReference>
<dbReference type="AlphaFoldDB" id="A0A835PYW3"/>
<proteinExistence type="predicted"/>
<dbReference type="Proteomes" id="UP000639772">
    <property type="component" value="Chromosome 11"/>
</dbReference>
<dbReference type="PANTHER" id="PTHR45614:SF124">
    <property type="entry name" value="OS03G0424300 PROTEIN"/>
    <property type="match status" value="1"/>
</dbReference>
<dbReference type="SMART" id="SM00717">
    <property type="entry name" value="SANT"/>
    <property type="match status" value="2"/>
</dbReference>
<keyword evidence="4" id="KW-0238">DNA-binding</keyword>
<keyword evidence="3" id="KW-0805">Transcription regulation</keyword>
<feature type="region of interest" description="Disordered" evidence="7">
    <location>
        <begin position="115"/>
        <end position="172"/>
    </location>
</feature>
<dbReference type="GO" id="GO:0000978">
    <property type="term" value="F:RNA polymerase II cis-regulatory region sequence-specific DNA binding"/>
    <property type="evidence" value="ECO:0007669"/>
    <property type="project" value="TreeGrafter"/>
</dbReference>
<dbReference type="InterPro" id="IPR009057">
    <property type="entry name" value="Homeodomain-like_sf"/>
</dbReference>
<feature type="domain" description="Myb-like" evidence="8">
    <location>
        <begin position="59"/>
        <end position="109"/>
    </location>
</feature>
<accession>A0A835PYW3</accession>
<dbReference type="PROSITE" id="PS51294">
    <property type="entry name" value="HTH_MYB"/>
    <property type="match status" value="2"/>
</dbReference>
<comment type="subcellular location">
    <subcellularLocation>
        <location evidence="1">Nucleus</location>
    </subcellularLocation>
</comment>
<feature type="domain" description="Myb-like" evidence="8">
    <location>
        <begin position="7"/>
        <end position="58"/>
    </location>
</feature>
<keyword evidence="6" id="KW-0539">Nucleus</keyword>
<dbReference type="PANTHER" id="PTHR45614">
    <property type="entry name" value="MYB PROTEIN-RELATED"/>
    <property type="match status" value="1"/>
</dbReference>
<dbReference type="Gene3D" id="1.10.10.60">
    <property type="entry name" value="Homeodomain-like"/>
    <property type="match status" value="2"/>
</dbReference>
<evidence type="ECO:0000313" key="11">
    <source>
        <dbReference type="Proteomes" id="UP000639772"/>
    </source>
</evidence>
<dbReference type="InterPro" id="IPR001005">
    <property type="entry name" value="SANT/Myb"/>
</dbReference>
<reference evidence="10 11" key="1">
    <citation type="journal article" date="2020" name="Nat. Food">
        <title>A phased Vanilla planifolia genome enables genetic improvement of flavour and production.</title>
        <authorList>
            <person name="Hasing T."/>
            <person name="Tang H."/>
            <person name="Brym M."/>
            <person name="Khazi F."/>
            <person name="Huang T."/>
            <person name="Chambers A.H."/>
        </authorList>
    </citation>
    <scope>NUCLEOTIDE SEQUENCE [LARGE SCALE GENOMIC DNA]</scope>
    <source>
        <tissue evidence="10">Leaf</tissue>
    </source>
</reference>
<dbReference type="InterPro" id="IPR017930">
    <property type="entry name" value="Myb_dom"/>
</dbReference>
<dbReference type="PROSITE" id="PS50090">
    <property type="entry name" value="MYB_LIKE"/>
    <property type="match status" value="2"/>
</dbReference>
<organism evidence="10 11">
    <name type="scientific">Vanilla planifolia</name>
    <name type="common">Vanilla</name>
    <dbReference type="NCBI Taxonomy" id="51239"/>
    <lineage>
        <taxon>Eukaryota</taxon>
        <taxon>Viridiplantae</taxon>
        <taxon>Streptophyta</taxon>
        <taxon>Embryophyta</taxon>
        <taxon>Tracheophyta</taxon>
        <taxon>Spermatophyta</taxon>
        <taxon>Magnoliopsida</taxon>
        <taxon>Liliopsida</taxon>
        <taxon>Asparagales</taxon>
        <taxon>Orchidaceae</taxon>
        <taxon>Vanilloideae</taxon>
        <taxon>Vanilleae</taxon>
        <taxon>Vanilla</taxon>
    </lineage>
</organism>
<feature type="domain" description="HTH myb-type" evidence="9">
    <location>
        <begin position="7"/>
        <end position="62"/>
    </location>
</feature>